<gene>
    <name evidence="12" type="ORF">PFISCL1PPCAC_9979</name>
</gene>
<evidence type="ECO:0000256" key="2">
    <source>
        <dbReference type="ARBA" id="ARBA00022490"/>
    </source>
</evidence>
<feature type="compositionally biased region" description="Basic and acidic residues" evidence="10">
    <location>
        <begin position="118"/>
        <end position="140"/>
    </location>
</feature>
<dbReference type="GO" id="GO:0005737">
    <property type="term" value="C:cytoplasm"/>
    <property type="evidence" value="ECO:0007669"/>
    <property type="project" value="UniProtKB-SubCell"/>
</dbReference>
<dbReference type="GO" id="GO:0030687">
    <property type="term" value="C:preribosome, large subunit precursor"/>
    <property type="evidence" value="ECO:0007669"/>
    <property type="project" value="TreeGrafter"/>
</dbReference>
<feature type="compositionally biased region" description="Acidic residues" evidence="10">
    <location>
        <begin position="141"/>
        <end position="171"/>
    </location>
</feature>
<feature type="region of interest" description="Disordered" evidence="10">
    <location>
        <begin position="93"/>
        <end position="171"/>
    </location>
</feature>
<comment type="subcellular location">
    <subcellularLocation>
        <location evidence="1">Cytoplasm</location>
    </subcellularLocation>
</comment>
<dbReference type="InterPro" id="IPR022755">
    <property type="entry name" value="Znf_C2H2_jaz"/>
</dbReference>
<feature type="domain" description="C2H2-type" evidence="11">
    <location>
        <begin position="68"/>
        <end position="97"/>
    </location>
</feature>
<proteinExistence type="inferred from homology"/>
<keyword evidence="13" id="KW-1185">Reference proteome</keyword>
<dbReference type="InterPro" id="IPR036236">
    <property type="entry name" value="Znf_C2H2_sf"/>
</dbReference>
<keyword evidence="5" id="KW-0677">Repeat</keyword>
<dbReference type="PROSITE" id="PS00028">
    <property type="entry name" value="ZINC_FINGER_C2H2_1"/>
    <property type="match status" value="2"/>
</dbReference>
<reference evidence="12" key="1">
    <citation type="submission" date="2023-10" db="EMBL/GenBank/DDBJ databases">
        <title>Genome assembly of Pristionchus species.</title>
        <authorList>
            <person name="Yoshida K."/>
            <person name="Sommer R.J."/>
        </authorList>
    </citation>
    <scope>NUCLEOTIDE SEQUENCE</scope>
    <source>
        <strain evidence="12">RS5133</strain>
    </source>
</reference>
<evidence type="ECO:0000259" key="11">
    <source>
        <dbReference type="PROSITE" id="PS50157"/>
    </source>
</evidence>
<comment type="similarity">
    <text evidence="8">Belongs to the REI1 family.</text>
</comment>
<evidence type="ECO:0000256" key="5">
    <source>
        <dbReference type="ARBA" id="ARBA00022737"/>
    </source>
</evidence>
<evidence type="ECO:0000256" key="10">
    <source>
        <dbReference type="SAM" id="MobiDB-lite"/>
    </source>
</evidence>
<dbReference type="SMART" id="SM00451">
    <property type="entry name" value="ZnF_U1"/>
    <property type="match status" value="2"/>
</dbReference>
<sequence>FQMNSGFTCIACRMAFTSNEMQKAHYQTDWHRYNIKRQTVEMAPISLEEYESKVAVFKPEASTASAALSCAACSKSFSTQNTYDNHCRSKKHLEEVSRTKKKGPHQPRKKKVLSTPVEKTENEETKMEVEEEKKKEKEEEKDMVEDEEDDDDSEGWETDNGEEDEEEEEDINLNETEALAITCCLFCHKESASLEASLDHMKTRHDFSIPDKQFCVDEEGLMEYLCLKVGAGRMCVFCPERRAGFNSIEAVQQHMVAKQHCRVDRSAEAMIELADYYDYEALYDDIESKTNGNSDDDGWTLTLPSGATIGHRSLLRFYRQHIKGVAVDVKKSRLAIEKAKGIYSALSWTGTKGVAAHRVAKDLQFVARVRRRFELRVGMKSNKWFKTGGRVGDN</sequence>
<dbReference type="InterPro" id="IPR041661">
    <property type="entry name" value="ZN622/Rei1/Reh1_Znf-C2H2"/>
</dbReference>
<accession>A0AAV5VG25</accession>
<dbReference type="InterPro" id="IPR003604">
    <property type="entry name" value="Matrin/U1-like-C_Znf_C2H2"/>
</dbReference>
<feature type="compositionally biased region" description="Basic residues" evidence="10">
    <location>
        <begin position="99"/>
        <end position="112"/>
    </location>
</feature>
<dbReference type="Pfam" id="PF12756">
    <property type="entry name" value="zf-C2H2_2"/>
    <property type="match status" value="1"/>
</dbReference>
<dbReference type="PANTHER" id="PTHR13182">
    <property type="entry name" value="ZINC FINGER PROTEIN 622"/>
    <property type="match status" value="1"/>
</dbReference>
<evidence type="ECO:0000313" key="13">
    <source>
        <dbReference type="Proteomes" id="UP001432322"/>
    </source>
</evidence>
<dbReference type="InterPro" id="IPR013087">
    <property type="entry name" value="Znf_C2H2_type"/>
</dbReference>
<dbReference type="PANTHER" id="PTHR13182:SF8">
    <property type="entry name" value="CYTOPLASMIC 60S SUBUNIT BIOGENESIS FACTOR ZNF622"/>
    <property type="match status" value="1"/>
</dbReference>
<keyword evidence="6 9" id="KW-0863">Zinc-finger</keyword>
<dbReference type="Proteomes" id="UP001432322">
    <property type="component" value="Unassembled WGS sequence"/>
</dbReference>
<dbReference type="AlphaFoldDB" id="A0AAV5VG25"/>
<evidence type="ECO:0000256" key="3">
    <source>
        <dbReference type="ARBA" id="ARBA00022517"/>
    </source>
</evidence>
<dbReference type="SMART" id="SM00355">
    <property type="entry name" value="ZnF_C2H2"/>
    <property type="match status" value="4"/>
</dbReference>
<feature type="non-terminal residue" evidence="12">
    <location>
        <position position="1"/>
    </location>
</feature>
<dbReference type="EMBL" id="BTSY01000003">
    <property type="protein sequence ID" value="GMT18682.1"/>
    <property type="molecule type" value="Genomic_DNA"/>
</dbReference>
<evidence type="ECO:0000256" key="1">
    <source>
        <dbReference type="ARBA" id="ARBA00004496"/>
    </source>
</evidence>
<name>A0AAV5VG25_9BILA</name>
<evidence type="ECO:0000256" key="7">
    <source>
        <dbReference type="ARBA" id="ARBA00022833"/>
    </source>
</evidence>
<keyword evidence="2" id="KW-0963">Cytoplasm</keyword>
<organism evidence="12 13">
    <name type="scientific">Pristionchus fissidentatus</name>
    <dbReference type="NCBI Taxonomy" id="1538716"/>
    <lineage>
        <taxon>Eukaryota</taxon>
        <taxon>Metazoa</taxon>
        <taxon>Ecdysozoa</taxon>
        <taxon>Nematoda</taxon>
        <taxon>Chromadorea</taxon>
        <taxon>Rhabditida</taxon>
        <taxon>Rhabditina</taxon>
        <taxon>Diplogasteromorpha</taxon>
        <taxon>Diplogasteroidea</taxon>
        <taxon>Neodiplogasteridae</taxon>
        <taxon>Pristionchus</taxon>
    </lineage>
</organism>
<evidence type="ECO:0000256" key="4">
    <source>
        <dbReference type="ARBA" id="ARBA00022723"/>
    </source>
</evidence>
<dbReference type="GO" id="GO:0003676">
    <property type="term" value="F:nucleic acid binding"/>
    <property type="evidence" value="ECO:0007669"/>
    <property type="project" value="InterPro"/>
</dbReference>
<protein>
    <recommendedName>
        <fullName evidence="11">C2H2-type domain-containing protein</fullName>
    </recommendedName>
</protein>
<comment type="caution">
    <text evidence="12">The sequence shown here is derived from an EMBL/GenBank/DDBJ whole genome shotgun (WGS) entry which is preliminary data.</text>
</comment>
<keyword evidence="3" id="KW-0690">Ribosome biogenesis</keyword>
<evidence type="ECO:0000256" key="9">
    <source>
        <dbReference type="PROSITE-ProRule" id="PRU00042"/>
    </source>
</evidence>
<evidence type="ECO:0000256" key="6">
    <source>
        <dbReference type="ARBA" id="ARBA00022771"/>
    </source>
</evidence>
<evidence type="ECO:0000256" key="8">
    <source>
        <dbReference type="ARBA" id="ARBA00034126"/>
    </source>
</evidence>
<dbReference type="SUPFAM" id="SSF57667">
    <property type="entry name" value="beta-beta-alpha zinc fingers"/>
    <property type="match status" value="3"/>
</dbReference>
<dbReference type="PROSITE" id="PS50157">
    <property type="entry name" value="ZINC_FINGER_C2H2_2"/>
    <property type="match status" value="1"/>
</dbReference>
<dbReference type="GO" id="GO:0042273">
    <property type="term" value="P:ribosomal large subunit biogenesis"/>
    <property type="evidence" value="ECO:0007669"/>
    <property type="project" value="TreeGrafter"/>
</dbReference>
<keyword evidence="7" id="KW-0862">Zinc</keyword>
<dbReference type="InterPro" id="IPR040025">
    <property type="entry name" value="Znf622/Rei1/Reh1"/>
</dbReference>
<keyword evidence="4" id="KW-0479">Metal-binding</keyword>
<dbReference type="GO" id="GO:0008270">
    <property type="term" value="F:zinc ion binding"/>
    <property type="evidence" value="ECO:0007669"/>
    <property type="project" value="UniProtKB-KW"/>
</dbReference>
<evidence type="ECO:0000313" key="12">
    <source>
        <dbReference type="EMBL" id="GMT18682.1"/>
    </source>
</evidence>
<dbReference type="Pfam" id="PF12171">
    <property type="entry name" value="zf-C2H2_jaz"/>
    <property type="match status" value="1"/>
</dbReference>